<evidence type="ECO:0000313" key="2">
    <source>
        <dbReference type="Araport" id="AT3G47341"/>
    </source>
</evidence>
<evidence type="ECO:0000256" key="1">
    <source>
        <dbReference type="SAM" id="Phobius"/>
    </source>
</evidence>
<feature type="transmembrane region" description="Helical" evidence="1">
    <location>
        <begin position="6"/>
        <end position="30"/>
    </location>
</feature>
<evidence type="ECO:0000313" key="3">
    <source>
        <dbReference type="EMBL" id="VYS59632.1"/>
    </source>
</evidence>
<dbReference type="Proteomes" id="UP000426265">
    <property type="component" value="Unassembled WGS sequence"/>
</dbReference>
<keyword evidence="1" id="KW-0812">Transmembrane</keyword>
<proteinExistence type="predicted"/>
<sequence length="48" mass="5420">MGSYFLVFTFSFVRFLPILTVGQTSGLGFIRLSQQVDRYLSDGVKTVQ</sequence>
<evidence type="ECO:0000313" key="4">
    <source>
        <dbReference type="Proteomes" id="UP000426265"/>
    </source>
</evidence>
<dbReference type="KEGG" id="ath:AT3G47341"/>
<keyword evidence="1" id="KW-1133">Transmembrane helix</keyword>
<keyword evidence="1" id="KW-0472">Membrane</keyword>
<organism evidence="3 4">
    <name type="scientific">Arabidopsis thaliana</name>
    <name type="common">Mouse-ear cress</name>
    <dbReference type="NCBI Taxonomy" id="3702"/>
    <lineage>
        <taxon>Eukaryota</taxon>
        <taxon>Viridiplantae</taxon>
        <taxon>Streptophyta</taxon>
        <taxon>Embryophyta</taxon>
        <taxon>Tracheophyta</taxon>
        <taxon>Spermatophyta</taxon>
        <taxon>Magnoliopsida</taxon>
        <taxon>eudicotyledons</taxon>
        <taxon>Gunneridae</taxon>
        <taxon>Pentapetalae</taxon>
        <taxon>rosids</taxon>
        <taxon>malvids</taxon>
        <taxon>Brassicales</taxon>
        <taxon>Brassicaceae</taxon>
        <taxon>Camelineae</taxon>
        <taxon>Arabidopsis</taxon>
    </lineage>
</organism>
<reference evidence="3 4" key="1">
    <citation type="submission" date="2019-11" db="EMBL/GenBank/DDBJ databases">
        <authorList>
            <person name="Jiao W.-B."/>
            <person name="Schneeberger K."/>
        </authorList>
    </citation>
    <scope>NUCLEOTIDE SEQUENCE [LARGE SCALE GENOMIC DNA]</scope>
    <source>
        <strain evidence="4">cv. An-1</strain>
    </source>
</reference>
<dbReference type="Araport" id="AT3G47341"/>
<dbReference type="GeneID" id="6240984"/>
<dbReference type="AlphaFoldDB" id="A0A654FHH1"/>
<gene>
    <name evidence="2" type="ordered locus">At3g47341</name>
    <name evidence="3" type="ORF">AN1_LOCUS15070</name>
</gene>
<evidence type="ECO:0008006" key="5">
    <source>
        <dbReference type="Google" id="ProtNLM"/>
    </source>
</evidence>
<accession>A0A654FHH1</accession>
<dbReference type="ExpressionAtlas" id="A0A654FHH1">
    <property type="expression patterns" value="baseline"/>
</dbReference>
<dbReference type="EMBL" id="CACRSJ010000106">
    <property type="protein sequence ID" value="VYS59632.1"/>
    <property type="molecule type" value="Genomic_DNA"/>
</dbReference>
<protein>
    <recommendedName>
        <fullName evidence="5">Transmembrane protein</fullName>
    </recommendedName>
</protein>
<dbReference type="RefSeq" id="NP_001118786.1">
    <property type="nucleotide sequence ID" value="NM_001125314.1"/>
</dbReference>
<name>A0A654FHH1_ARATH</name>